<dbReference type="EMBL" id="JADGMS010000015">
    <property type="protein sequence ID" value="KAF9667801.1"/>
    <property type="molecule type" value="Genomic_DNA"/>
</dbReference>
<keyword evidence="1" id="KW-0472">Membrane</keyword>
<evidence type="ECO:0000313" key="2">
    <source>
        <dbReference type="EMBL" id="KAF9667801.1"/>
    </source>
</evidence>
<proteinExistence type="predicted"/>
<sequence length="74" mass="8361">MGLAIRAGDWTFKVFTVGLGVATTYLAATFSVNVYRGLSWHNTQSVVMGRNLHPHGLSIFWYLDSFGVNRNRRK</sequence>
<dbReference type="Proteomes" id="UP000657918">
    <property type="component" value="Unassembled WGS sequence"/>
</dbReference>
<organism evidence="2 3">
    <name type="scientific">Salix dunnii</name>
    <dbReference type="NCBI Taxonomy" id="1413687"/>
    <lineage>
        <taxon>Eukaryota</taxon>
        <taxon>Viridiplantae</taxon>
        <taxon>Streptophyta</taxon>
        <taxon>Embryophyta</taxon>
        <taxon>Tracheophyta</taxon>
        <taxon>Spermatophyta</taxon>
        <taxon>Magnoliopsida</taxon>
        <taxon>eudicotyledons</taxon>
        <taxon>Gunneridae</taxon>
        <taxon>Pentapetalae</taxon>
        <taxon>rosids</taxon>
        <taxon>fabids</taxon>
        <taxon>Malpighiales</taxon>
        <taxon>Salicaceae</taxon>
        <taxon>Saliceae</taxon>
        <taxon>Salix</taxon>
    </lineage>
</organism>
<gene>
    <name evidence="2" type="ORF">SADUNF_Sadunf15G0061200</name>
</gene>
<dbReference type="PANTHER" id="PTHR38525">
    <property type="entry name" value="OS03G0824500 PROTEIN"/>
    <property type="match status" value="1"/>
</dbReference>
<dbReference type="PANTHER" id="PTHR38525:SF1">
    <property type="entry name" value="OS03G0824500 PROTEIN"/>
    <property type="match status" value="1"/>
</dbReference>
<reference evidence="2 3" key="1">
    <citation type="submission" date="2020-10" db="EMBL/GenBank/DDBJ databases">
        <title>Plant Genome Project.</title>
        <authorList>
            <person name="Zhang R.-G."/>
        </authorList>
    </citation>
    <scope>NUCLEOTIDE SEQUENCE [LARGE SCALE GENOMIC DNA]</scope>
    <source>
        <strain evidence="2">FAFU-HL-1</strain>
        <tissue evidence="2">Leaf</tissue>
    </source>
</reference>
<dbReference type="AlphaFoldDB" id="A0A835JE87"/>
<evidence type="ECO:0000256" key="1">
    <source>
        <dbReference type="SAM" id="Phobius"/>
    </source>
</evidence>
<keyword evidence="3" id="KW-1185">Reference proteome</keyword>
<feature type="transmembrane region" description="Helical" evidence="1">
    <location>
        <begin position="12"/>
        <end position="32"/>
    </location>
</feature>
<dbReference type="OrthoDB" id="760831at2759"/>
<keyword evidence="1" id="KW-1133">Transmembrane helix</keyword>
<protein>
    <submittedName>
        <fullName evidence="2">Uncharacterized protein</fullName>
    </submittedName>
</protein>
<name>A0A835JE87_9ROSI</name>
<comment type="caution">
    <text evidence="2">The sequence shown here is derived from an EMBL/GenBank/DDBJ whole genome shotgun (WGS) entry which is preliminary data.</text>
</comment>
<evidence type="ECO:0000313" key="3">
    <source>
        <dbReference type="Proteomes" id="UP000657918"/>
    </source>
</evidence>
<accession>A0A835JE87</accession>
<keyword evidence="1" id="KW-0812">Transmembrane</keyword>